<dbReference type="InterPro" id="IPR029058">
    <property type="entry name" value="AB_hydrolase_fold"/>
</dbReference>
<dbReference type="InterPro" id="IPR000073">
    <property type="entry name" value="AB_hydrolase_1"/>
</dbReference>
<dbReference type="AlphaFoldDB" id="A0A917PHZ7"/>
<dbReference type="SUPFAM" id="SSF53474">
    <property type="entry name" value="alpha/beta-Hydrolases"/>
    <property type="match status" value="1"/>
</dbReference>
<dbReference type="PANTHER" id="PTHR43798">
    <property type="entry name" value="MONOACYLGLYCEROL LIPASE"/>
    <property type="match status" value="1"/>
</dbReference>
<dbReference type="InterPro" id="IPR000639">
    <property type="entry name" value="Epox_hydrolase-like"/>
</dbReference>
<name>A0A917PHZ7_9DEIO</name>
<comment type="caution">
    <text evidence="3">The sequence shown here is derived from an EMBL/GenBank/DDBJ whole genome shotgun (WGS) entry which is preliminary data.</text>
</comment>
<feature type="signal peptide" evidence="1">
    <location>
        <begin position="1"/>
        <end position="20"/>
    </location>
</feature>
<dbReference type="PANTHER" id="PTHR43798:SF29">
    <property type="entry name" value="AB HYDROLASE-1 DOMAIN-CONTAINING PROTEIN"/>
    <property type="match status" value="1"/>
</dbReference>
<dbReference type="PRINTS" id="PR00412">
    <property type="entry name" value="EPOXHYDRLASE"/>
</dbReference>
<dbReference type="Pfam" id="PF00561">
    <property type="entry name" value="Abhydrolase_1"/>
    <property type="match status" value="1"/>
</dbReference>
<protein>
    <recommendedName>
        <fullName evidence="2">AB hydrolase-1 domain-containing protein</fullName>
    </recommendedName>
</protein>
<evidence type="ECO:0000313" key="3">
    <source>
        <dbReference type="EMBL" id="GGJ79632.1"/>
    </source>
</evidence>
<proteinExistence type="predicted"/>
<dbReference type="InterPro" id="IPR050266">
    <property type="entry name" value="AB_hydrolase_sf"/>
</dbReference>
<gene>
    <name evidence="3" type="ORF">GCM10008939_24380</name>
</gene>
<keyword evidence="1" id="KW-0732">Signal</keyword>
<feature type="chain" id="PRO_5037540338" description="AB hydrolase-1 domain-containing protein" evidence="1">
    <location>
        <begin position="21"/>
        <end position="338"/>
    </location>
</feature>
<evidence type="ECO:0000256" key="1">
    <source>
        <dbReference type="SAM" id="SignalP"/>
    </source>
</evidence>
<dbReference type="RefSeq" id="WP_229670979.1">
    <property type="nucleotide sequence ID" value="NZ_BMOE01000008.1"/>
</dbReference>
<evidence type="ECO:0000313" key="4">
    <source>
        <dbReference type="Proteomes" id="UP000635726"/>
    </source>
</evidence>
<dbReference type="GO" id="GO:0003824">
    <property type="term" value="F:catalytic activity"/>
    <property type="evidence" value="ECO:0007669"/>
    <property type="project" value="InterPro"/>
</dbReference>
<feature type="domain" description="AB hydrolase-1" evidence="2">
    <location>
        <begin position="94"/>
        <end position="322"/>
    </location>
</feature>
<dbReference type="PRINTS" id="PR00111">
    <property type="entry name" value="ABHYDROLASE"/>
</dbReference>
<reference evidence="3" key="2">
    <citation type="submission" date="2020-09" db="EMBL/GenBank/DDBJ databases">
        <authorList>
            <person name="Sun Q."/>
            <person name="Ohkuma M."/>
        </authorList>
    </citation>
    <scope>NUCLEOTIDE SEQUENCE</scope>
    <source>
        <strain evidence="3">JCM 14371</strain>
    </source>
</reference>
<accession>A0A917PHZ7</accession>
<evidence type="ECO:0000259" key="2">
    <source>
        <dbReference type="Pfam" id="PF00561"/>
    </source>
</evidence>
<reference evidence="3" key="1">
    <citation type="journal article" date="2014" name="Int. J. Syst. Evol. Microbiol.">
        <title>Complete genome sequence of Corynebacterium casei LMG S-19264T (=DSM 44701T), isolated from a smear-ripened cheese.</title>
        <authorList>
            <consortium name="US DOE Joint Genome Institute (JGI-PGF)"/>
            <person name="Walter F."/>
            <person name="Albersmeier A."/>
            <person name="Kalinowski J."/>
            <person name="Ruckert C."/>
        </authorList>
    </citation>
    <scope>NUCLEOTIDE SEQUENCE</scope>
    <source>
        <strain evidence="3">JCM 14371</strain>
    </source>
</reference>
<dbReference type="Proteomes" id="UP000635726">
    <property type="component" value="Unassembled WGS sequence"/>
</dbReference>
<dbReference type="EMBL" id="BMOE01000008">
    <property type="protein sequence ID" value="GGJ79632.1"/>
    <property type="molecule type" value="Genomic_DNA"/>
</dbReference>
<sequence>MRHFNRSLLTFALTVLPVSAASAQNAIPAQPVQGQTMQGQQMPGQAMQTQAMPGMPMTPVRMGSALMNGRIPASGMVDVTGARVFFKAEGRGRPMLLIHGYPLSGELFKNNRAALVAAGYQVITVDLPGFGRSTLQGNEASIEFYARSILGTMDALGLKSAVVGGMSMGGMTLLQMYRMSPERFTGLVFIDTTADPAGTAEAASWRGNAQQAQQMGVASLVPGILPRMLTGESRMKMPNQVQFLSGLVKQASLNGTVAGGNALATRPDANPVLATIKVPTLLVFGLEDNLTPTELAMKMHNGIAGSKLVLIPGAGHAATFEKANATNAAILSWAKTLK</sequence>
<keyword evidence="4" id="KW-1185">Reference proteome</keyword>
<dbReference type="Gene3D" id="3.40.50.1820">
    <property type="entry name" value="alpha/beta hydrolase"/>
    <property type="match status" value="1"/>
</dbReference>
<organism evidence="3 4">
    <name type="scientific">Deinococcus aquiradiocola</name>
    <dbReference type="NCBI Taxonomy" id="393059"/>
    <lineage>
        <taxon>Bacteria</taxon>
        <taxon>Thermotogati</taxon>
        <taxon>Deinococcota</taxon>
        <taxon>Deinococci</taxon>
        <taxon>Deinococcales</taxon>
        <taxon>Deinococcaceae</taxon>
        <taxon>Deinococcus</taxon>
    </lineage>
</organism>